<dbReference type="InterPro" id="IPR036097">
    <property type="entry name" value="HisK_dim/P_sf"/>
</dbReference>
<keyword evidence="4" id="KW-0808">Transferase</keyword>
<dbReference type="GO" id="GO:0005886">
    <property type="term" value="C:plasma membrane"/>
    <property type="evidence" value="ECO:0007669"/>
    <property type="project" value="TreeGrafter"/>
</dbReference>
<gene>
    <name evidence="10" type="ORF">BSTOLATCC_MIC3703</name>
</gene>
<feature type="transmembrane region" description="Helical" evidence="7">
    <location>
        <begin position="150"/>
        <end position="172"/>
    </location>
</feature>
<evidence type="ECO:0000259" key="9">
    <source>
        <dbReference type="PROSITE" id="PS50110"/>
    </source>
</evidence>
<dbReference type="SUPFAM" id="SSF47384">
    <property type="entry name" value="Homodimeric domain of signal transducing histidine kinase"/>
    <property type="match status" value="1"/>
</dbReference>
<dbReference type="InterPro" id="IPR003594">
    <property type="entry name" value="HATPase_dom"/>
</dbReference>
<comment type="catalytic activity">
    <reaction evidence="1">
        <text>ATP + protein L-histidine = ADP + protein N-phospho-L-histidine.</text>
        <dbReference type="EC" id="2.7.13.3"/>
    </reaction>
</comment>
<dbReference type="InterPro" id="IPR003661">
    <property type="entry name" value="HisK_dim/P_dom"/>
</dbReference>
<dbReference type="InterPro" id="IPR011006">
    <property type="entry name" value="CheY-like_superfamily"/>
</dbReference>
<sequence length="657" mass="76012">MVDLKNLWWEEEVNEKYQILKKFNFIITKVIVLLFLLNVFFIKDYEILIKFAPYNLFSVLQSFFIWLMENRSMNIKSAAAIIISELNGFLWFSMWTKEVQQMRTLLATLSFASINLYEWPFIKRFWVRNLILLKNLIMFNFIDLMEDTEFLFHSFLPQMTFFLIFLLCELWWRNMKENSYEKFLSRKNIENAEKRIELIFKLFPDGILIISQNKEILFSNENIVKLLNCDLNNLMNVISSINYCEGKKYSNLSLSNKLIDDINSVKSLQINEENLLGICEVNKNYLEWKCQKVLWNDDEAILLTLRNVNNIIQLEKSVSDNNLKTIILRSVSHELRTPVNAIATLVESLKEEPEIKKNKEWSEKLSIAMVSSELLLNLINDLLDYSKILAGVFSIQKSTILLYDAINSATQLIKLQLEKKSLQLFVRIDPQLPAYICTDALRFNQILLNLLSNALKFTISGHIEVACVGCANEKMKVIVRDTGVGMKENKLKDLFREFSTHNKSLNPTGCGLGLFISNIIAKELGSKCIEVESRHKQGSTFSFTIDISEETTWNEDAYSESIDEDTDEDSFPIKIKDFSSVISQSYPNVLIVDDNEFNRIALGSLLSSNNISYHEACTGSQAVEFVKMMDSWKRSYKLVIMDGSMPDLNGWEAATII</sequence>
<dbReference type="Gene3D" id="3.40.50.2300">
    <property type="match status" value="1"/>
</dbReference>
<feature type="modified residue" description="4-aspartylphosphate" evidence="6">
    <location>
        <position position="642"/>
    </location>
</feature>
<evidence type="ECO:0000313" key="10">
    <source>
        <dbReference type="EMBL" id="CAG9311413.1"/>
    </source>
</evidence>
<dbReference type="EC" id="2.7.13.3" evidence="2"/>
<dbReference type="SMART" id="SM00387">
    <property type="entry name" value="HATPase_c"/>
    <property type="match status" value="1"/>
</dbReference>
<evidence type="ECO:0000259" key="8">
    <source>
        <dbReference type="PROSITE" id="PS50109"/>
    </source>
</evidence>
<name>A0AAU9IGW5_9CILI</name>
<evidence type="ECO:0000256" key="5">
    <source>
        <dbReference type="ARBA" id="ARBA00022777"/>
    </source>
</evidence>
<dbReference type="PANTHER" id="PTHR43047">
    <property type="entry name" value="TWO-COMPONENT HISTIDINE PROTEIN KINASE"/>
    <property type="match status" value="1"/>
</dbReference>
<dbReference type="GO" id="GO:0009927">
    <property type="term" value="F:histidine phosphotransfer kinase activity"/>
    <property type="evidence" value="ECO:0007669"/>
    <property type="project" value="TreeGrafter"/>
</dbReference>
<protein>
    <recommendedName>
        <fullName evidence="2">histidine kinase</fullName>
        <ecNumber evidence="2">2.7.13.3</ecNumber>
    </recommendedName>
</protein>
<dbReference type="Pfam" id="PF02518">
    <property type="entry name" value="HATPase_c"/>
    <property type="match status" value="1"/>
</dbReference>
<dbReference type="CDD" id="cd17546">
    <property type="entry name" value="REC_hyHK_CKI1_RcsC-like"/>
    <property type="match status" value="1"/>
</dbReference>
<dbReference type="InterPro" id="IPR036890">
    <property type="entry name" value="HATPase_C_sf"/>
</dbReference>
<feature type="domain" description="Response regulatory" evidence="9">
    <location>
        <begin position="588"/>
        <end position="657"/>
    </location>
</feature>
<evidence type="ECO:0000256" key="6">
    <source>
        <dbReference type="PROSITE-ProRule" id="PRU00169"/>
    </source>
</evidence>
<evidence type="ECO:0000256" key="2">
    <source>
        <dbReference type="ARBA" id="ARBA00012438"/>
    </source>
</evidence>
<keyword evidence="7" id="KW-1133">Transmembrane helix</keyword>
<dbReference type="CDD" id="cd00082">
    <property type="entry name" value="HisKA"/>
    <property type="match status" value="1"/>
</dbReference>
<dbReference type="Gene3D" id="3.30.565.10">
    <property type="entry name" value="Histidine kinase-like ATPase, C-terminal domain"/>
    <property type="match status" value="1"/>
</dbReference>
<feature type="transmembrane region" description="Helical" evidence="7">
    <location>
        <begin position="78"/>
        <end position="96"/>
    </location>
</feature>
<evidence type="ECO:0000313" key="11">
    <source>
        <dbReference type="Proteomes" id="UP001162131"/>
    </source>
</evidence>
<evidence type="ECO:0000256" key="4">
    <source>
        <dbReference type="ARBA" id="ARBA00022679"/>
    </source>
</evidence>
<dbReference type="SUPFAM" id="SSF52172">
    <property type="entry name" value="CheY-like"/>
    <property type="match status" value="1"/>
</dbReference>
<dbReference type="InterPro" id="IPR004358">
    <property type="entry name" value="Sig_transdc_His_kin-like_C"/>
</dbReference>
<feature type="transmembrane region" description="Helical" evidence="7">
    <location>
        <begin position="23"/>
        <end position="41"/>
    </location>
</feature>
<dbReference type="PROSITE" id="PS50110">
    <property type="entry name" value="RESPONSE_REGULATORY"/>
    <property type="match status" value="1"/>
</dbReference>
<feature type="domain" description="Histidine kinase" evidence="8">
    <location>
        <begin position="330"/>
        <end position="549"/>
    </location>
</feature>
<dbReference type="PANTHER" id="PTHR43047:SF72">
    <property type="entry name" value="OSMOSENSING HISTIDINE PROTEIN KINASE SLN1"/>
    <property type="match status" value="1"/>
</dbReference>
<dbReference type="Gene3D" id="1.10.287.130">
    <property type="match status" value="1"/>
</dbReference>
<dbReference type="AlphaFoldDB" id="A0AAU9IGW5"/>
<keyword evidence="5" id="KW-0418">Kinase</keyword>
<organism evidence="10 11">
    <name type="scientific">Blepharisma stoltei</name>
    <dbReference type="NCBI Taxonomy" id="1481888"/>
    <lineage>
        <taxon>Eukaryota</taxon>
        <taxon>Sar</taxon>
        <taxon>Alveolata</taxon>
        <taxon>Ciliophora</taxon>
        <taxon>Postciliodesmatophora</taxon>
        <taxon>Heterotrichea</taxon>
        <taxon>Heterotrichida</taxon>
        <taxon>Blepharismidae</taxon>
        <taxon>Blepharisma</taxon>
    </lineage>
</organism>
<dbReference type="InterPro" id="IPR005467">
    <property type="entry name" value="His_kinase_dom"/>
</dbReference>
<dbReference type="InterPro" id="IPR001789">
    <property type="entry name" value="Sig_transdc_resp-reg_receiver"/>
</dbReference>
<proteinExistence type="predicted"/>
<keyword evidence="7" id="KW-0812">Transmembrane</keyword>
<dbReference type="SUPFAM" id="SSF55874">
    <property type="entry name" value="ATPase domain of HSP90 chaperone/DNA topoisomerase II/histidine kinase"/>
    <property type="match status" value="1"/>
</dbReference>
<dbReference type="SMART" id="SM00388">
    <property type="entry name" value="HisKA"/>
    <property type="match status" value="1"/>
</dbReference>
<dbReference type="GO" id="GO:0000155">
    <property type="term" value="F:phosphorelay sensor kinase activity"/>
    <property type="evidence" value="ECO:0007669"/>
    <property type="project" value="InterPro"/>
</dbReference>
<evidence type="ECO:0000256" key="1">
    <source>
        <dbReference type="ARBA" id="ARBA00000085"/>
    </source>
</evidence>
<dbReference type="PROSITE" id="PS50109">
    <property type="entry name" value="HIS_KIN"/>
    <property type="match status" value="1"/>
</dbReference>
<keyword evidence="3 6" id="KW-0597">Phosphoprotein</keyword>
<comment type="caution">
    <text evidence="10">The sequence shown here is derived from an EMBL/GenBank/DDBJ whole genome shotgun (WGS) entry which is preliminary data.</text>
</comment>
<dbReference type="PRINTS" id="PR00344">
    <property type="entry name" value="BCTRLSENSOR"/>
</dbReference>
<accession>A0AAU9IGW5</accession>
<dbReference type="EMBL" id="CAJZBQ010000004">
    <property type="protein sequence ID" value="CAG9311413.1"/>
    <property type="molecule type" value="Genomic_DNA"/>
</dbReference>
<evidence type="ECO:0000256" key="7">
    <source>
        <dbReference type="SAM" id="Phobius"/>
    </source>
</evidence>
<dbReference type="Proteomes" id="UP001162131">
    <property type="component" value="Unassembled WGS sequence"/>
</dbReference>
<keyword evidence="11" id="KW-1185">Reference proteome</keyword>
<reference evidence="10" key="1">
    <citation type="submission" date="2021-09" db="EMBL/GenBank/DDBJ databases">
        <authorList>
            <consortium name="AG Swart"/>
            <person name="Singh M."/>
            <person name="Singh A."/>
            <person name="Seah K."/>
            <person name="Emmerich C."/>
        </authorList>
    </citation>
    <scope>NUCLEOTIDE SEQUENCE</scope>
    <source>
        <strain evidence="10">ATCC30299</strain>
    </source>
</reference>
<feature type="transmembrane region" description="Helical" evidence="7">
    <location>
        <begin position="47"/>
        <end position="66"/>
    </location>
</feature>
<dbReference type="Pfam" id="PF00512">
    <property type="entry name" value="HisKA"/>
    <property type="match status" value="1"/>
</dbReference>
<keyword evidence="7" id="KW-0472">Membrane</keyword>
<evidence type="ECO:0000256" key="3">
    <source>
        <dbReference type="ARBA" id="ARBA00022553"/>
    </source>
</evidence>
<dbReference type="Pfam" id="PF00072">
    <property type="entry name" value="Response_reg"/>
    <property type="match status" value="1"/>
</dbReference>